<proteinExistence type="predicted"/>
<protein>
    <submittedName>
        <fullName evidence="1">Glucosyl-3-phosphoglycerate synthase</fullName>
    </submittedName>
</protein>
<dbReference type="Proteomes" id="UP000219036">
    <property type="component" value="Unassembled WGS sequence"/>
</dbReference>
<dbReference type="OrthoDB" id="9477at2"/>
<accession>A0A285N442</accession>
<sequence>MADFFQNGVITTLQKLGTRSLEELEYELELFSQRRNMVLLLPSLYSEFEGPAMPKIVEELKKIRYLYKIVLSLDRASEEEFKKVKKIMSEIPTQVDVIWHDGPRMQRLYQLLKDAGFTVDIPGKGRSVWMSLGYILSDVKAYAIALHDCDIVNYSRELPARLFYPVVSPALDFEFAKGYYARVTNKLYGRVTRLFYTPLIRALMKILGYKQFLVYLDSFRYALSGEFSFIRSLARGIRISPTWGLEVSMLSEVYNNTSFNRVCQVEVMDTYEHKHQKLKKGTPSEGLVKMAADIAKTLFRVLAHDGFVFSNGFFRTLITTYLQEARYAIEKYNALSLINGLEYDRHGEIEAIEAFVQALKIAEEDFREDPIGVPLMSAWVRVRAAIPDISEKLIEAVMEDNKDP</sequence>
<dbReference type="RefSeq" id="WP_096999607.1">
    <property type="nucleotide sequence ID" value="NZ_OBEI01000001.1"/>
</dbReference>
<dbReference type="InterPro" id="IPR029044">
    <property type="entry name" value="Nucleotide-diphossugar_trans"/>
</dbReference>
<dbReference type="Gene3D" id="3.90.550.10">
    <property type="entry name" value="Spore Coat Polysaccharide Biosynthesis Protein SpsA, Chain A"/>
    <property type="match status" value="1"/>
</dbReference>
<evidence type="ECO:0000313" key="1">
    <source>
        <dbReference type="EMBL" id="SNZ03597.1"/>
    </source>
</evidence>
<gene>
    <name evidence="1" type="ORF">SAMN06265182_0420</name>
</gene>
<organism evidence="1 2">
    <name type="scientific">Persephonella hydrogeniphila</name>
    <dbReference type="NCBI Taxonomy" id="198703"/>
    <lineage>
        <taxon>Bacteria</taxon>
        <taxon>Pseudomonadati</taxon>
        <taxon>Aquificota</taxon>
        <taxon>Aquificia</taxon>
        <taxon>Aquificales</taxon>
        <taxon>Hydrogenothermaceae</taxon>
        <taxon>Persephonella</taxon>
    </lineage>
</organism>
<name>A0A285N442_9AQUI</name>
<dbReference type="EMBL" id="OBEI01000001">
    <property type="protein sequence ID" value="SNZ03597.1"/>
    <property type="molecule type" value="Genomic_DNA"/>
</dbReference>
<dbReference type="AlphaFoldDB" id="A0A285N442"/>
<dbReference type="SUPFAM" id="SSF53448">
    <property type="entry name" value="Nucleotide-diphospho-sugar transferases"/>
    <property type="match status" value="1"/>
</dbReference>
<keyword evidence="2" id="KW-1185">Reference proteome</keyword>
<evidence type="ECO:0000313" key="2">
    <source>
        <dbReference type="Proteomes" id="UP000219036"/>
    </source>
</evidence>
<reference evidence="2" key="1">
    <citation type="submission" date="2017-09" db="EMBL/GenBank/DDBJ databases">
        <authorList>
            <person name="Varghese N."/>
            <person name="Submissions S."/>
        </authorList>
    </citation>
    <scope>NUCLEOTIDE SEQUENCE [LARGE SCALE GENOMIC DNA]</scope>
    <source>
        <strain evidence="2">DSM 15103</strain>
    </source>
</reference>